<evidence type="ECO:0000313" key="9">
    <source>
        <dbReference type="EMBL" id="KAJ1370600.1"/>
    </source>
</evidence>
<dbReference type="InterPro" id="IPR051486">
    <property type="entry name" value="Hcy_S-methyltransferase"/>
</dbReference>
<feature type="binding site" evidence="6 7">
    <location>
        <position position="306"/>
    </location>
    <ligand>
        <name>Zn(2+)</name>
        <dbReference type="ChEBI" id="CHEBI:29105"/>
    </ligand>
</feature>
<dbReference type="GO" id="GO:0033528">
    <property type="term" value="P:S-methylmethionine cycle"/>
    <property type="evidence" value="ECO:0007669"/>
    <property type="project" value="TreeGrafter"/>
</dbReference>
<feature type="binding site" evidence="6 7">
    <location>
        <position position="244"/>
    </location>
    <ligand>
        <name>Zn(2+)</name>
        <dbReference type="ChEBI" id="CHEBI:29105"/>
    </ligand>
</feature>
<dbReference type="InterPro" id="IPR036589">
    <property type="entry name" value="HCY_dom_sf"/>
</dbReference>
<keyword evidence="4 6" id="KW-0862">Zinc</keyword>
<evidence type="ECO:0000256" key="3">
    <source>
        <dbReference type="ARBA" id="ARBA00022723"/>
    </source>
</evidence>
<evidence type="ECO:0000256" key="7">
    <source>
        <dbReference type="PROSITE-ProRule" id="PRU00333"/>
    </source>
</evidence>
<keyword evidence="10" id="KW-1185">Reference proteome</keyword>
<comment type="cofactor">
    <cofactor evidence="6">
        <name>Zn(2+)</name>
        <dbReference type="ChEBI" id="CHEBI:29105"/>
    </cofactor>
    <text evidence="6">Binds 1 zinc ion per subunit.</text>
</comment>
<keyword evidence="3 6" id="KW-0479">Metal-binding</keyword>
<evidence type="ECO:0000256" key="4">
    <source>
        <dbReference type="ARBA" id="ARBA00022833"/>
    </source>
</evidence>
<dbReference type="PANTHER" id="PTHR46015:SF1">
    <property type="entry name" value="HOMOCYSTEINE S-METHYLTRANSFERASE-LIKE ISOFORM 1"/>
    <property type="match status" value="1"/>
</dbReference>
<accession>A0AAD5R6H4</accession>
<dbReference type="GO" id="GO:0008898">
    <property type="term" value="F:S-adenosylmethionine-homocysteine S-methyltransferase activity"/>
    <property type="evidence" value="ECO:0007669"/>
    <property type="project" value="TreeGrafter"/>
</dbReference>
<dbReference type="GO" id="GO:0009086">
    <property type="term" value="P:methionine biosynthetic process"/>
    <property type="evidence" value="ECO:0007669"/>
    <property type="project" value="InterPro"/>
</dbReference>
<dbReference type="AlphaFoldDB" id="A0AAD5R6H4"/>
<organism evidence="9 10">
    <name type="scientific">Parelaphostrongylus tenuis</name>
    <name type="common">Meningeal worm</name>
    <dbReference type="NCBI Taxonomy" id="148309"/>
    <lineage>
        <taxon>Eukaryota</taxon>
        <taxon>Metazoa</taxon>
        <taxon>Ecdysozoa</taxon>
        <taxon>Nematoda</taxon>
        <taxon>Chromadorea</taxon>
        <taxon>Rhabditida</taxon>
        <taxon>Rhabditina</taxon>
        <taxon>Rhabditomorpha</taxon>
        <taxon>Strongyloidea</taxon>
        <taxon>Metastrongylidae</taxon>
        <taxon>Parelaphostrongylus</taxon>
    </lineage>
</organism>
<dbReference type="Gene3D" id="3.20.20.330">
    <property type="entry name" value="Homocysteine-binding-like domain"/>
    <property type="match status" value="1"/>
</dbReference>
<evidence type="ECO:0000256" key="1">
    <source>
        <dbReference type="ARBA" id="ARBA00022603"/>
    </source>
</evidence>
<dbReference type="InterPro" id="IPR003726">
    <property type="entry name" value="HCY_dom"/>
</dbReference>
<comment type="caution">
    <text evidence="9">The sequence shown here is derived from an EMBL/GenBank/DDBJ whole genome shotgun (WGS) entry which is preliminary data.</text>
</comment>
<protein>
    <recommendedName>
        <fullName evidence="8">Hcy-binding domain-containing protein</fullName>
    </recommendedName>
</protein>
<evidence type="ECO:0000256" key="6">
    <source>
        <dbReference type="PIRSR" id="PIRSR037505-2"/>
    </source>
</evidence>
<keyword evidence="1 7" id="KW-0489">Methyltransferase</keyword>
<dbReference type="Proteomes" id="UP001196413">
    <property type="component" value="Unassembled WGS sequence"/>
</dbReference>
<keyword evidence="2 7" id="KW-0808">Transferase</keyword>
<sequence>MFSQVPVKNYGNSSDQMNLNKRQKKKIRVLDGSFSAELSYVSNGYFDVERPNWTFDAVIDDPELVVAAHKRFIDAGVDDITTNTYHASLICLKEQGLNGSELIKKAVGLLKDTVSSYHSGNELRIWGSIGSYAICFRGEAAEYTGSFVDVLPPNDMVKTMITYHNDQIKAMKASGVNDVLFETISTMKEAEAICEALNSHDNINAVISFTCRQNSVLLRHGETLESAVRVALKCPKVVGFGINCTDPGTITTLLKSVQSIRNLPEIFVYPNNGKHELNKDKEDPLGIVLNSIEKWIDLGATVIGGCCGFNANDIAAIQKKIQMINLNANI</sequence>
<feature type="domain" description="Hcy-binding" evidence="8">
    <location>
        <begin position="16"/>
        <end position="321"/>
    </location>
</feature>
<reference evidence="9" key="1">
    <citation type="submission" date="2021-06" db="EMBL/GenBank/DDBJ databases">
        <title>Parelaphostrongylus tenuis whole genome reference sequence.</title>
        <authorList>
            <person name="Garwood T.J."/>
            <person name="Larsen P.A."/>
            <person name="Fountain-Jones N.M."/>
            <person name="Garbe J.R."/>
            <person name="Macchietto M.G."/>
            <person name="Kania S.A."/>
            <person name="Gerhold R.W."/>
            <person name="Richards J.E."/>
            <person name="Wolf T.M."/>
        </authorList>
    </citation>
    <scope>NUCLEOTIDE SEQUENCE</scope>
    <source>
        <strain evidence="9">MNPRO001-30</strain>
        <tissue evidence="9">Meninges</tissue>
    </source>
</reference>
<evidence type="ECO:0000259" key="8">
    <source>
        <dbReference type="PROSITE" id="PS50970"/>
    </source>
</evidence>
<feature type="binding site" evidence="6 7">
    <location>
        <position position="307"/>
    </location>
    <ligand>
        <name>Zn(2+)</name>
        <dbReference type="ChEBI" id="CHEBI:29105"/>
    </ligand>
</feature>
<evidence type="ECO:0000256" key="5">
    <source>
        <dbReference type="ARBA" id="ARBA00034478"/>
    </source>
</evidence>
<dbReference type="GO" id="GO:0008270">
    <property type="term" value="F:zinc ion binding"/>
    <property type="evidence" value="ECO:0007669"/>
    <property type="project" value="InterPro"/>
</dbReference>
<comment type="pathway">
    <text evidence="5">Amino-acid biosynthesis; L-methionine biosynthesis via de novo pathway.</text>
</comment>
<dbReference type="PROSITE" id="PS50970">
    <property type="entry name" value="HCY"/>
    <property type="match status" value="1"/>
</dbReference>
<dbReference type="PANTHER" id="PTHR46015">
    <property type="entry name" value="ZGC:172121"/>
    <property type="match status" value="1"/>
</dbReference>
<dbReference type="GO" id="GO:0032259">
    <property type="term" value="P:methylation"/>
    <property type="evidence" value="ECO:0007669"/>
    <property type="project" value="UniProtKB-KW"/>
</dbReference>
<dbReference type="InterPro" id="IPR017226">
    <property type="entry name" value="BHMT-like"/>
</dbReference>
<evidence type="ECO:0000313" key="10">
    <source>
        <dbReference type="Proteomes" id="UP001196413"/>
    </source>
</evidence>
<proteinExistence type="predicted"/>
<dbReference type="PIRSF" id="PIRSF037505">
    <property type="entry name" value="Betaine_HMT"/>
    <property type="match status" value="1"/>
</dbReference>
<dbReference type="Pfam" id="PF02574">
    <property type="entry name" value="S-methyl_trans"/>
    <property type="match status" value="1"/>
</dbReference>
<name>A0AAD5R6H4_PARTN</name>
<dbReference type="SUPFAM" id="SSF82282">
    <property type="entry name" value="Homocysteine S-methyltransferase"/>
    <property type="match status" value="1"/>
</dbReference>
<gene>
    <name evidence="9" type="ORF">KIN20_032368</name>
</gene>
<evidence type="ECO:0000256" key="2">
    <source>
        <dbReference type="ARBA" id="ARBA00022679"/>
    </source>
</evidence>
<dbReference type="EMBL" id="JAHQIW010006808">
    <property type="protein sequence ID" value="KAJ1370600.1"/>
    <property type="molecule type" value="Genomic_DNA"/>
</dbReference>